<keyword evidence="3" id="KW-0804">Transcription</keyword>
<dbReference type="InterPro" id="IPR010982">
    <property type="entry name" value="Lambda_DNA-bd_dom_sf"/>
</dbReference>
<comment type="caution">
    <text evidence="5">The sequence shown here is derived from an EMBL/GenBank/DDBJ whole genome shotgun (WGS) entry which is preliminary data.</text>
</comment>
<dbReference type="SUPFAM" id="SSF47413">
    <property type="entry name" value="lambda repressor-like DNA-binding domains"/>
    <property type="match status" value="1"/>
</dbReference>
<evidence type="ECO:0000256" key="3">
    <source>
        <dbReference type="ARBA" id="ARBA00023163"/>
    </source>
</evidence>
<dbReference type="Pfam" id="PF00356">
    <property type="entry name" value="LacI"/>
    <property type="match status" value="1"/>
</dbReference>
<accession>A0ABW6C123</accession>
<dbReference type="RefSeq" id="WP_377486919.1">
    <property type="nucleotide sequence ID" value="NZ_JBHUOX010000013.1"/>
</dbReference>
<dbReference type="Gene3D" id="1.10.260.40">
    <property type="entry name" value="lambda repressor-like DNA-binding domains"/>
    <property type="match status" value="1"/>
</dbReference>
<reference evidence="6" key="1">
    <citation type="journal article" date="2019" name="Int. J. Syst. Evol. Microbiol.">
        <title>The Global Catalogue of Microorganisms (GCM) 10K type strain sequencing project: providing services to taxonomists for standard genome sequencing and annotation.</title>
        <authorList>
            <consortium name="The Broad Institute Genomics Platform"/>
            <consortium name="The Broad Institute Genome Sequencing Center for Infectious Disease"/>
            <person name="Wu L."/>
            <person name="Ma J."/>
        </authorList>
    </citation>
    <scope>NUCLEOTIDE SEQUENCE [LARGE SCALE GENOMIC DNA]</scope>
    <source>
        <strain evidence="6">KCTC 23984</strain>
    </source>
</reference>
<dbReference type="InterPro" id="IPR000843">
    <property type="entry name" value="HTH_LacI"/>
</dbReference>
<evidence type="ECO:0000259" key="4">
    <source>
        <dbReference type="PROSITE" id="PS50932"/>
    </source>
</evidence>
<proteinExistence type="predicted"/>
<organism evidence="5 6">
    <name type="scientific">Pontibacter toksunensis</name>
    <dbReference type="NCBI Taxonomy" id="1332631"/>
    <lineage>
        <taxon>Bacteria</taxon>
        <taxon>Pseudomonadati</taxon>
        <taxon>Bacteroidota</taxon>
        <taxon>Cytophagia</taxon>
        <taxon>Cytophagales</taxon>
        <taxon>Hymenobacteraceae</taxon>
        <taxon>Pontibacter</taxon>
    </lineage>
</organism>
<keyword evidence="1" id="KW-0805">Transcription regulation</keyword>
<dbReference type="InterPro" id="IPR028082">
    <property type="entry name" value="Peripla_BP_I"/>
</dbReference>
<dbReference type="PANTHER" id="PTHR30146:SF109">
    <property type="entry name" value="HTH-TYPE TRANSCRIPTIONAL REGULATOR GALS"/>
    <property type="match status" value="1"/>
</dbReference>
<dbReference type="CDD" id="cd01392">
    <property type="entry name" value="HTH_LacI"/>
    <property type="match status" value="1"/>
</dbReference>
<evidence type="ECO:0000313" key="5">
    <source>
        <dbReference type="EMBL" id="MFD3001998.1"/>
    </source>
</evidence>
<evidence type="ECO:0000256" key="2">
    <source>
        <dbReference type="ARBA" id="ARBA00023125"/>
    </source>
</evidence>
<dbReference type="CDD" id="cd06267">
    <property type="entry name" value="PBP1_LacI_sugar_binding-like"/>
    <property type="match status" value="1"/>
</dbReference>
<gene>
    <name evidence="5" type="ORF">ACFS7Z_16620</name>
</gene>
<sequence length="366" mass="41099">MMNRQPQYTIKDIAAEMGVSVSTVSRALSNHPHISEETKVRVRELVEKHDYRHNALASSLRNSRSNTIGLILPRLSQYFPSTVATAIQNKLHAYGYNLMICQSNDSPAMEKELVNVLYASRVEGLIVSSALHTADFSHFNIFSKSRIPLVFYDRVPTNYDAHKVEGDDYSGGYQMTLHLLQQGCRRIAHIGGPLTCSIYQNRYKGYLNALKEYDVLLDDDLVFFHELTKENAQKTCDVIFSKAALPDAIFACNDTTAIAVLEYAKKRHIRIPEDLMLTGYSNDPRTEIITPAITSVEQFPYEVGGQAATLMMDLLQHKIEENNNYVSITTPVELIKRASSEAMETQLLQTSQLTPSQAGKAKQSTN</sequence>
<dbReference type="PANTHER" id="PTHR30146">
    <property type="entry name" value="LACI-RELATED TRANSCRIPTIONAL REPRESSOR"/>
    <property type="match status" value="1"/>
</dbReference>
<evidence type="ECO:0000313" key="6">
    <source>
        <dbReference type="Proteomes" id="UP001597641"/>
    </source>
</evidence>
<dbReference type="Pfam" id="PF13377">
    <property type="entry name" value="Peripla_BP_3"/>
    <property type="match status" value="1"/>
</dbReference>
<dbReference type="GO" id="GO:0003677">
    <property type="term" value="F:DNA binding"/>
    <property type="evidence" value="ECO:0007669"/>
    <property type="project" value="UniProtKB-KW"/>
</dbReference>
<evidence type="ECO:0000256" key="1">
    <source>
        <dbReference type="ARBA" id="ARBA00023015"/>
    </source>
</evidence>
<keyword evidence="2 5" id="KW-0238">DNA-binding</keyword>
<dbReference type="InterPro" id="IPR046335">
    <property type="entry name" value="LacI/GalR-like_sensor"/>
</dbReference>
<dbReference type="Proteomes" id="UP001597641">
    <property type="component" value="Unassembled WGS sequence"/>
</dbReference>
<dbReference type="SMART" id="SM00354">
    <property type="entry name" value="HTH_LACI"/>
    <property type="match status" value="1"/>
</dbReference>
<name>A0ABW6C123_9BACT</name>
<dbReference type="PROSITE" id="PS50932">
    <property type="entry name" value="HTH_LACI_2"/>
    <property type="match status" value="1"/>
</dbReference>
<dbReference type="Gene3D" id="3.40.50.2300">
    <property type="match status" value="2"/>
</dbReference>
<dbReference type="EMBL" id="JBHUOX010000013">
    <property type="protein sequence ID" value="MFD3001998.1"/>
    <property type="molecule type" value="Genomic_DNA"/>
</dbReference>
<dbReference type="SUPFAM" id="SSF53822">
    <property type="entry name" value="Periplasmic binding protein-like I"/>
    <property type="match status" value="1"/>
</dbReference>
<keyword evidence="6" id="KW-1185">Reference proteome</keyword>
<protein>
    <submittedName>
        <fullName evidence="5">LacI family DNA-binding transcriptional regulator</fullName>
    </submittedName>
</protein>
<feature type="domain" description="HTH lacI-type" evidence="4">
    <location>
        <begin position="8"/>
        <end position="62"/>
    </location>
</feature>